<name>A0AAJ0HGX1_9PEZI</name>
<reference evidence="3" key="1">
    <citation type="journal article" date="2023" name="Mol. Phylogenet. Evol.">
        <title>Genome-scale phylogeny and comparative genomics of the fungal order Sordariales.</title>
        <authorList>
            <person name="Hensen N."/>
            <person name="Bonometti L."/>
            <person name="Westerberg I."/>
            <person name="Brannstrom I.O."/>
            <person name="Guillou S."/>
            <person name="Cros-Aarteil S."/>
            <person name="Calhoun S."/>
            <person name="Haridas S."/>
            <person name="Kuo A."/>
            <person name="Mondo S."/>
            <person name="Pangilinan J."/>
            <person name="Riley R."/>
            <person name="LaButti K."/>
            <person name="Andreopoulos B."/>
            <person name="Lipzen A."/>
            <person name="Chen C."/>
            <person name="Yan M."/>
            <person name="Daum C."/>
            <person name="Ng V."/>
            <person name="Clum A."/>
            <person name="Steindorff A."/>
            <person name="Ohm R.A."/>
            <person name="Martin F."/>
            <person name="Silar P."/>
            <person name="Natvig D.O."/>
            <person name="Lalanne C."/>
            <person name="Gautier V."/>
            <person name="Ament-Velasquez S.L."/>
            <person name="Kruys A."/>
            <person name="Hutchinson M.I."/>
            <person name="Powell A.J."/>
            <person name="Barry K."/>
            <person name="Miller A.N."/>
            <person name="Grigoriev I.V."/>
            <person name="Debuchy R."/>
            <person name="Gladieux P."/>
            <person name="Hiltunen Thoren M."/>
            <person name="Johannesson H."/>
        </authorList>
    </citation>
    <scope>NUCLEOTIDE SEQUENCE</scope>
    <source>
        <strain evidence="3">CBS 955.72</strain>
    </source>
</reference>
<dbReference type="AlphaFoldDB" id="A0AAJ0HGX1"/>
<evidence type="ECO:0000256" key="1">
    <source>
        <dbReference type="SAM" id="MobiDB-lite"/>
    </source>
</evidence>
<keyword evidence="2" id="KW-0472">Membrane</keyword>
<evidence type="ECO:0000256" key="2">
    <source>
        <dbReference type="SAM" id="Phobius"/>
    </source>
</evidence>
<evidence type="ECO:0000313" key="3">
    <source>
        <dbReference type="EMBL" id="KAK3352189.1"/>
    </source>
</evidence>
<reference evidence="3" key="2">
    <citation type="submission" date="2023-06" db="EMBL/GenBank/DDBJ databases">
        <authorList>
            <consortium name="Lawrence Berkeley National Laboratory"/>
            <person name="Haridas S."/>
            <person name="Hensen N."/>
            <person name="Bonometti L."/>
            <person name="Westerberg I."/>
            <person name="Brannstrom I.O."/>
            <person name="Guillou S."/>
            <person name="Cros-Aarteil S."/>
            <person name="Calhoun S."/>
            <person name="Kuo A."/>
            <person name="Mondo S."/>
            <person name="Pangilinan J."/>
            <person name="Riley R."/>
            <person name="Labutti K."/>
            <person name="Andreopoulos B."/>
            <person name="Lipzen A."/>
            <person name="Chen C."/>
            <person name="Yanf M."/>
            <person name="Daum C."/>
            <person name="Ng V."/>
            <person name="Clum A."/>
            <person name="Steindorff A."/>
            <person name="Ohm R."/>
            <person name="Martin F."/>
            <person name="Silar P."/>
            <person name="Natvig D."/>
            <person name="Lalanne C."/>
            <person name="Gautier V."/>
            <person name="Ament-Velasquez S.L."/>
            <person name="Kruys A."/>
            <person name="Hutchinson M.I."/>
            <person name="Powell A.J."/>
            <person name="Barry K."/>
            <person name="Miller A.N."/>
            <person name="Grigoriev I.V."/>
            <person name="Debuchy R."/>
            <person name="Gladieux P."/>
            <person name="Thoren M.H."/>
            <person name="Johannesson H."/>
        </authorList>
    </citation>
    <scope>NUCLEOTIDE SEQUENCE</scope>
    <source>
        <strain evidence="3">CBS 955.72</strain>
    </source>
</reference>
<protein>
    <submittedName>
        <fullName evidence="3">Uncharacterized protein</fullName>
    </submittedName>
</protein>
<feature type="transmembrane region" description="Helical" evidence="2">
    <location>
        <begin position="195"/>
        <end position="215"/>
    </location>
</feature>
<dbReference type="Proteomes" id="UP001275084">
    <property type="component" value="Unassembled WGS sequence"/>
</dbReference>
<comment type="caution">
    <text evidence="3">The sequence shown here is derived from an EMBL/GenBank/DDBJ whole genome shotgun (WGS) entry which is preliminary data.</text>
</comment>
<keyword evidence="2" id="KW-1133">Transmembrane helix</keyword>
<dbReference type="EMBL" id="JAUIQD010000004">
    <property type="protein sequence ID" value="KAK3352189.1"/>
    <property type="molecule type" value="Genomic_DNA"/>
</dbReference>
<sequence length="239" mass="26366">MTFSLIQHVAEISRVVRCLPEASSMAATSSRTILGSEEPDTAMDSLKHLIAYIPDWLERLKKLNSEPETHSGDTTPPPGDGSGTKPAEEQAPPAGPADCDNARIKRLAELEDAKAGECEGRIPSILEIYDDIYNGLSRVQSMCGRVESMGEHAAHQLVRGCDIDRQLGWARSNWRSNSTSLVHERFVYTNHGAHMPYILALATFTSFAFVIDSLFNLRFASYMLEVVLHHLLLKSTPSA</sequence>
<evidence type="ECO:0000313" key="4">
    <source>
        <dbReference type="Proteomes" id="UP001275084"/>
    </source>
</evidence>
<keyword evidence="2" id="KW-0812">Transmembrane</keyword>
<organism evidence="3 4">
    <name type="scientific">Lasiosphaeria hispida</name>
    <dbReference type="NCBI Taxonomy" id="260671"/>
    <lineage>
        <taxon>Eukaryota</taxon>
        <taxon>Fungi</taxon>
        <taxon>Dikarya</taxon>
        <taxon>Ascomycota</taxon>
        <taxon>Pezizomycotina</taxon>
        <taxon>Sordariomycetes</taxon>
        <taxon>Sordariomycetidae</taxon>
        <taxon>Sordariales</taxon>
        <taxon>Lasiosphaeriaceae</taxon>
        <taxon>Lasiosphaeria</taxon>
    </lineage>
</organism>
<proteinExistence type="predicted"/>
<feature type="region of interest" description="Disordered" evidence="1">
    <location>
        <begin position="66"/>
        <end position="100"/>
    </location>
</feature>
<accession>A0AAJ0HGX1</accession>
<keyword evidence="4" id="KW-1185">Reference proteome</keyword>
<gene>
    <name evidence="3" type="ORF">B0T25DRAFT_567490</name>
</gene>